<evidence type="ECO:0000313" key="3">
    <source>
        <dbReference type="Proteomes" id="UP001073122"/>
    </source>
</evidence>
<evidence type="ECO:0000313" key="2">
    <source>
        <dbReference type="EMBL" id="MCX8525680.1"/>
    </source>
</evidence>
<reference evidence="2" key="1">
    <citation type="submission" date="2022-10" db="EMBL/GenBank/DDBJ databases">
        <title>Chryseobacterium sp. nov., a novel bacterial species.</title>
        <authorList>
            <person name="Cao Y."/>
        </authorList>
    </citation>
    <scope>NUCLEOTIDE SEQUENCE</scope>
    <source>
        <strain evidence="2">CCTCC AB2015118</strain>
    </source>
</reference>
<dbReference type="SUPFAM" id="SSF160631">
    <property type="entry name" value="SMI1/KNR4-like"/>
    <property type="match status" value="1"/>
</dbReference>
<keyword evidence="3" id="KW-1185">Reference proteome</keyword>
<dbReference type="RefSeq" id="WP_267266936.1">
    <property type="nucleotide sequence ID" value="NZ_JAOVZW010000021.1"/>
</dbReference>
<gene>
    <name evidence="2" type="ORF">OF897_17330</name>
</gene>
<protein>
    <submittedName>
        <fullName evidence="2">SMI1/KNR4 family protein</fullName>
    </submittedName>
</protein>
<organism evidence="2 3">
    <name type="scientific">Chryseobacterium formosus</name>
    <dbReference type="NCBI Taxonomy" id="1537363"/>
    <lineage>
        <taxon>Bacteria</taxon>
        <taxon>Pseudomonadati</taxon>
        <taxon>Bacteroidota</taxon>
        <taxon>Flavobacteriia</taxon>
        <taxon>Flavobacteriales</taxon>
        <taxon>Weeksellaceae</taxon>
        <taxon>Chryseobacterium group</taxon>
        <taxon>Chryseobacterium</taxon>
    </lineage>
</organism>
<accession>A0ABT3XVI0</accession>
<dbReference type="EMBL" id="JAOVZW010000021">
    <property type="protein sequence ID" value="MCX8525680.1"/>
    <property type="molecule type" value="Genomic_DNA"/>
</dbReference>
<dbReference type="Proteomes" id="UP001073122">
    <property type="component" value="Unassembled WGS sequence"/>
</dbReference>
<sequence>MDKYKTYLSIIGFIPIKYHYENNDNWTLEEAFNHFNMKGYLPSNLIAFASDYGGSKFCIDLESGIYLMYI</sequence>
<comment type="caution">
    <text evidence="2">The sequence shown here is derived from an EMBL/GenBank/DDBJ whole genome shotgun (WGS) entry which is preliminary data.</text>
</comment>
<dbReference type="InterPro" id="IPR037883">
    <property type="entry name" value="Knr4/Smi1-like_sf"/>
</dbReference>
<feature type="domain" description="Knr4/Smi1-like" evidence="1">
    <location>
        <begin position="7"/>
        <end position="63"/>
    </location>
</feature>
<name>A0ABT3XVI0_9FLAO</name>
<dbReference type="InterPro" id="IPR018958">
    <property type="entry name" value="Knr4/Smi1-like_dom"/>
</dbReference>
<dbReference type="Pfam" id="PF09346">
    <property type="entry name" value="SMI1_KNR4"/>
    <property type="match status" value="1"/>
</dbReference>
<dbReference type="Gene3D" id="3.40.1580.10">
    <property type="entry name" value="SMI1/KNR4-like"/>
    <property type="match status" value="1"/>
</dbReference>
<proteinExistence type="predicted"/>
<evidence type="ECO:0000259" key="1">
    <source>
        <dbReference type="Pfam" id="PF09346"/>
    </source>
</evidence>